<dbReference type="Pfam" id="PF02847">
    <property type="entry name" value="MA3"/>
    <property type="match status" value="1"/>
</dbReference>
<keyword evidence="4" id="KW-0508">mRNA splicing</keyword>
<evidence type="ECO:0000256" key="4">
    <source>
        <dbReference type="ARBA" id="ARBA00023187"/>
    </source>
</evidence>
<evidence type="ECO:0000313" key="11">
    <source>
        <dbReference type="Proteomes" id="UP000694402"/>
    </source>
</evidence>
<dbReference type="GO" id="GO:0071013">
    <property type="term" value="C:catalytic step 2 spliceosome"/>
    <property type="evidence" value="ECO:0007669"/>
    <property type="project" value="TreeGrafter"/>
</dbReference>
<evidence type="ECO:0000256" key="8">
    <source>
        <dbReference type="SAM" id="MobiDB-lite"/>
    </source>
</evidence>
<keyword evidence="11" id="KW-1185">Reference proteome</keyword>
<feature type="region of interest" description="Disordered" evidence="8">
    <location>
        <begin position="724"/>
        <end position="960"/>
    </location>
</feature>
<dbReference type="PANTHER" id="PTHR18034">
    <property type="entry name" value="CELL CYCLE CONTROL PROTEIN CWF22-RELATED"/>
    <property type="match status" value="1"/>
</dbReference>
<dbReference type="InterPro" id="IPR003890">
    <property type="entry name" value="MIF4G-like_typ-3"/>
</dbReference>
<protein>
    <recommendedName>
        <fullName evidence="6">Pre-mRNA-splicing factor CWC22 homolog</fullName>
    </recommendedName>
    <alternativeName>
        <fullName evidence="7">Nucampholin homolog</fullName>
    </alternativeName>
</protein>
<feature type="compositionally biased region" description="Basic and acidic residues" evidence="8">
    <location>
        <begin position="785"/>
        <end position="801"/>
    </location>
</feature>
<comment type="similarity">
    <text evidence="2">Belongs to the CWC22 family.</text>
</comment>
<feature type="domain" description="MI" evidence="9">
    <location>
        <begin position="524"/>
        <end position="640"/>
    </location>
</feature>
<name>A0A8C8F3D8_ONCTS</name>
<evidence type="ECO:0000256" key="2">
    <source>
        <dbReference type="ARBA" id="ARBA00006856"/>
    </source>
</evidence>
<accession>A0A8C8F3D8</accession>
<feature type="region of interest" description="Disordered" evidence="8">
    <location>
        <begin position="479"/>
        <end position="511"/>
    </location>
</feature>
<keyword evidence="5" id="KW-0539">Nucleus</keyword>
<evidence type="ECO:0000256" key="3">
    <source>
        <dbReference type="ARBA" id="ARBA00022664"/>
    </source>
</evidence>
<evidence type="ECO:0000313" key="10">
    <source>
        <dbReference type="Ensembl" id="ENSOTSP00005028999.2"/>
    </source>
</evidence>
<dbReference type="Pfam" id="PF02854">
    <property type="entry name" value="MIF4G"/>
    <property type="match status" value="1"/>
</dbReference>
<dbReference type="InterPro" id="IPR050781">
    <property type="entry name" value="CWC22_splicing_factor"/>
</dbReference>
<dbReference type="GO" id="GO:0000398">
    <property type="term" value="P:mRNA splicing, via spliceosome"/>
    <property type="evidence" value="ECO:0007669"/>
    <property type="project" value="TreeGrafter"/>
</dbReference>
<evidence type="ECO:0000256" key="7">
    <source>
        <dbReference type="ARBA" id="ARBA00042174"/>
    </source>
</evidence>
<dbReference type="AlphaFoldDB" id="A0A8C8F3D8"/>
<dbReference type="Proteomes" id="UP000694402">
    <property type="component" value="Unassembled WGS sequence"/>
</dbReference>
<evidence type="ECO:0000259" key="9">
    <source>
        <dbReference type="PROSITE" id="PS51366"/>
    </source>
</evidence>
<dbReference type="FunFam" id="1.25.40.180:FF:000004">
    <property type="entry name" value="pre-mRNA-splicing factor CWC22 homolog"/>
    <property type="match status" value="1"/>
</dbReference>
<dbReference type="Gene3D" id="1.25.40.180">
    <property type="match status" value="1"/>
</dbReference>
<evidence type="ECO:0000256" key="1">
    <source>
        <dbReference type="ARBA" id="ARBA00004324"/>
    </source>
</evidence>
<dbReference type="InterPro" id="IPR016024">
    <property type="entry name" value="ARM-type_fold"/>
</dbReference>
<dbReference type="GO" id="GO:0016607">
    <property type="term" value="C:nuclear speck"/>
    <property type="evidence" value="ECO:0007669"/>
    <property type="project" value="UniProtKB-SubCell"/>
</dbReference>
<feature type="compositionally biased region" description="Basic and acidic residues" evidence="8">
    <location>
        <begin position="148"/>
        <end position="187"/>
    </location>
</feature>
<organism evidence="10 11">
    <name type="scientific">Oncorhynchus tshawytscha</name>
    <name type="common">Chinook salmon</name>
    <name type="synonym">Salmo tshawytscha</name>
    <dbReference type="NCBI Taxonomy" id="74940"/>
    <lineage>
        <taxon>Eukaryota</taxon>
        <taxon>Metazoa</taxon>
        <taxon>Chordata</taxon>
        <taxon>Craniata</taxon>
        <taxon>Vertebrata</taxon>
        <taxon>Euteleostomi</taxon>
        <taxon>Actinopterygii</taxon>
        <taxon>Neopterygii</taxon>
        <taxon>Teleostei</taxon>
        <taxon>Protacanthopterygii</taxon>
        <taxon>Salmoniformes</taxon>
        <taxon>Salmonidae</taxon>
        <taxon>Salmoninae</taxon>
        <taxon>Oncorhynchus</taxon>
    </lineage>
</organism>
<feature type="compositionally biased region" description="Polar residues" evidence="8">
    <location>
        <begin position="67"/>
        <end position="83"/>
    </location>
</feature>
<evidence type="ECO:0000256" key="5">
    <source>
        <dbReference type="ARBA" id="ARBA00023242"/>
    </source>
</evidence>
<dbReference type="SMART" id="SM00544">
    <property type="entry name" value="MA3"/>
    <property type="match status" value="1"/>
</dbReference>
<feature type="compositionally biased region" description="Basic and acidic residues" evidence="8">
    <location>
        <begin position="858"/>
        <end position="933"/>
    </location>
</feature>
<dbReference type="GO" id="GO:0003723">
    <property type="term" value="F:RNA binding"/>
    <property type="evidence" value="ECO:0007669"/>
    <property type="project" value="InterPro"/>
</dbReference>
<feature type="region of interest" description="Disordered" evidence="8">
    <location>
        <begin position="1"/>
        <end position="221"/>
    </location>
</feature>
<feature type="compositionally biased region" description="Basic and acidic residues" evidence="8">
    <location>
        <begin position="940"/>
        <end position="952"/>
    </location>
</feature>
<feature type="compositionally biased region" description="Basic and acidic residues" evidence="8">
    <location>
        <begin position="837"/>
        <end position="850"/>
    </location>
</feature>
<feature type="compositionally biased region" description="Low complexity" evidence="8">
    <location>
        <begin position="736"/>
        <end position="750"/>
    </location>
</feature>
<feature type="compositionally biased region" description="Basic and acidic residues" evidence="8">
    <location>
        <begin position="811"/>
        <end position="830"/>
    </location>
</feature>
<keyword evidence="3" id="KW-0507">mRNA processing</keyword>
<reference evidence="10" key="2">
    <citation type="submission" date="2025-09" db="UniProtKB">
        <authorList>
            <consortium name="Ensembl"/>
        </authorList>
    </citation>
    <scope>IDENTIFICATION</scope>
</reference>
<feature type="compositionally biased region" description="Acidic residues" evidence="8">
    <location>
        <begin position="480"/>
        <end position="507"/>
    </location>
</feature>
<sequence>MDQPRRSGSRSLSEEGGRENNVAQQKSNVEAPEGADSPAAGPRDEGHRAASPGSEAPVLGSPGVASSKATRGSRVPSNASVSQEGESSGSDNESSDEDSDEGVARRMKSSVAQIVHGPDDQSVNKGRSPTPDDRDDDRRRSRSRSRSRSQERDRRYGRGGYSRDDDRDRYYDRYERRSSRDREAEFRRRGRSPSPAQKDPAAEEPPVKKKKDELDPILTRTGGAYIPPAKLRMMQAQITDKSSLAYQRMSWEALKKSINGLINKVNVSNIAMIIQELLQENIVRGRGLLARSTLQAQSASATFTHVYAAVVAIINSKFPQIGELILKRLILNFRKGYRRNDKAQCLTASKFVAHLVNQNVAHEVLCLEMLTLLLERPTDDSVEVSISFLKECGLKLTEVSPRGINAIFERLRNILHESEIDKRVQYMIEVMFAIRKDGFKDHPIVPEGLDLVEEDDQFTHMLPLEDDYNQEDILKILDEGSSDSGEDVDGSDDDEDDGEKEGEEGGDEAEKVTIFDQTEVNLVAFRRTIYLAIQSSLDFEECAHKLIKMDFPDSQTKELCNMILDCCAQQRTYEKFFGLLAGRFCLLKKDYMESFEAIFMEQYETIHRLETNKLRNVARMFAHLLYTDSVPWSVLECIKVSEDTTTSSSRIFVKILFQELCAYMGLPRLNERLKDMTLQPFFEGLFPRDNPRNTRFAINFFTSIGLGGLTDELREHLKNAPKIIMTQNQDVESSDSDSSSSSSDSSSSDSDSSDSDSSDSSTDSSSSNSSDSDSRRKKSKGQSKKKSDKDKKKDKTKDKASSKKISLQKSPLEERPNRSLRHENRRRDDSSSDEEVAERGGGRPRPEDRHKAYRHRGRVEDAPPPTHERPDRSDRGGHNNKDSGGRDREKERSKSRERSSRKEKDMDSSRDSNRNGVERQAERAERADKENRENRHHSDRYREPRRNEERSRNSSPRRRR</sequence>
<dbReference type="Ensembl" id="ENSOTST00005031343.2">
    <property type="protein sequence ID" value="ENSOTSP00005028999.2"/>
    <property type="gene ID" value="ENSOTSG00005013254.2"/>
</dbReference>
<feature type="compositionally biased region" description="Low complexity" evidence="8">
    <location>
        <begin position="758"/>
        <end position="771"/>
    </location>
</feature>
<feature type="compositionally biased region" description="Basic and acidic residues" evidence="8">
    <location>
        <begin position="205"/>
        <end position="214"/>
    </location>
</feature>
<comment type="subcellular location">
    <subcellularLocation>
        <location evidence="1">Nucleus speckle</location>
    </subcellularLocation>
</comment>
<reference evidence="10" key="1">
    <citation type="submission" date="2025-08" db="UniProtKB">
        <authorList>
            <consortium name="Ensembl"/>
        </authorList>
    </citation>
    <scope>IDENTIFICATION</scope>
</reference>
<dbReference type="SUPFAM" id="SSF48371">
    <property type="entry name" value="ARM repeat"/>
    <property type="match status" value="1"/>
</dbReference>
<dbReference type="PROSITE" id="PS51366">
    <property type="entry name" value="MI"/>
    <property type="match status" value="1"/>
</dbReference>
<dbReference type="GeneTree" id="ENSGT00940000153458"/>
<dbReference type="SMART" id="SM00543">
    <property type="entry name" value="MIF4G"/>
    <property type="match status" value="1"/>
</dbReference>
<evidence type="ECO:0000256" key="6">
    <source>
        <dbReference type="ARBA" id="ARBA00040488"/>
    </source>
</evidence>
<dbReference type="InterPro" id="IPR003891">
    <property type="entry name" value="Initiation_fac_eIF4g_MI"/>
</dbReference>
<feature type="compositionally biased region" description="Basic residues" evidence="8">
    <location>
        <begin position="775"/>
        <end position="784"/>
    </location>
</feature>
<dbReference type="PANTHER" id="PTHR18034:SF3">
    <property type="entry name" value="PRE-MRNA-SPLICING FACTOR CWC22 HOMOLOG"/>
    <property type="match status" value="1"/>
</dbReference>
<proteinExistence type="inferred from homology"/>
<feature type="compositionally biased region" description="Basic and acidic residues" evidence="8">
    <location>
        <begin position="130"/>
        <end position="139"/>
    </location>
</feature>
<gene>
    <name evidence="10" type="primary">CWC22</name>
</gene>